<keyword evidence="5" id="KW-0547">Nucleotide-binding</keyword>
<dbReference type="InterPro" id="IPR004358">
    <property type="entry name" value="Sig_transdc_His_kin-like_C"/>
</dbReference>
<dbReference type="InterPro" id="IPR003661">
    <property type="entry name" value="HisK_dim/P_dom"/>
</dbReference>
<dbReference type="Gene3D" id="3.30.565.10">
    <property type="entry name" value="Histidine kinase-like ATPase, C-terminal domain"/>
    <property type="match status" value="1"/>
</dbReference>
<dbReference type="Gene3D" id="1.10.287.130">
    <property type="match status" value="1"/>
</dbReference>
<evidence type="ECO:0000313" key="10">
    <source>
        <dbReference type="EMBL" id="THF81765.1"/>
    </source>
</evidence>
<keyword evidence="7" id="KW-0067">ATP-binding</keyword>
<dbReference type="InterPro" id="IPR003594">
    <property type="entry name" value="HATPase_dom"/>
</dbReference>
<evidence type="ECO:0000256" key="6">
    <source>
        <dbReference type="ARBA" id="ARBA00022777"/>
    </source>
</evidence>
<feature type="domain" description="Histidine kinase" evidence="9">
    <location>
        <begin position="165"/>
        <end position="376"/>
    </location>
</feature>
<dbReference type="SMART" id="SM00388">
    <property type="entry name" value="HisKA"/>
    <property type="match status" value="1"/>
</dbReference>
<dbReference type="SUPFAM" id="SSF47384">
    <property type="entry name" value="Homodimeric domain of signal transducing histidine kinase"/>
    <property type="match status" value="1"/>
</dbReference>
<dbReference type="OrthoDB" id="9815750at2"/>
<evidence type="ECO:0000256" key="8">
    <source>
        <dbReference type="ARBA" id="ARBA00023012"/>
    </source>
</evidence>
<evidence type="ECO:0000259" key="9">
    <source>
        <dbReference type="PROSITE" id="PS50109"/>
    </source>
</evidence>
<dbReference type="SMART" id="SM00387">
    <property type="entry name" value="HATPase_c"/>
    <property type="match status" value="1"/>
</dbReference>
<dbReference type="PRINTS" id="PR00344">
    <property type="entry name" value="BCTRLSENSOR"/>
</dbReference>
<dbReference type="RefSeq" id="WP_136369361.1">
    <property type="nucleotide sequence ID" value="NZ_SSOB01000008.1"/>
</dbReference>
<dbReference type="InterPro" id="IPR035965">
    <property type="entry name" value="PAS-like_dom_sf"/>
</dbReference>
<keyword evidence="6 10" id="KW-0418">Kinase</keyword>
<dbReference type="InterPro" id="IPR005467">
    <property type="entry name" value="His_kinase_dom"/>
</dbReference>
<keyword evidence="4" id="KW-0808">Transferase</keyword>
<comment type="caution">
    <text evidence="10">The sequence shown here is derived from an EMBL/GenBank/DDBJ whole genome shotgun (WGS) entry which is preliminary data.</text>
</comment>
<evidence type="ECO:0000256" key="1">
    <source>
        <dbReference type="ARBA" id="ARBA00000085"/>
    </source>
</evidence>
<dbReference type="Pfam" id="PF00512">
    <property type="entry name" value="HisKA"/>
    <property type="match status" value="1"/>
</dbReference>
<name>A0A4S4C3M2_9BACL</name>
<evidence type="ECO:0000256" key="7">
    <source>
        <dbReference type="ARBA" id="ARBA00022840"/>
    </source>
</evidence>
<proteinExistence type="predicted"/>
<reference evidence="10 11" key="1">
    <citation type="submission" date="2019-04" db="EMBL/GenBank/DDBJ databases">
        <title>Cohnella sp. nov. isolated from preserved vegetables.</title>
        <authorList>
            <person name="Lin S.-Y."/>
            <person name="Hung M.-H."/>
            <person name="Young C.-C."/>
        </authorList>
    </citation>
    <scope>NUCLEOTIDE SEQUENCE [LARGE SCALE GENOMIC DNA]</scope>
    <source>
        <strain evidence="10 11">CC-MHH1044</strain>
    </source>
</reference>
<dbReference type="CDD" id="cd00082">
    <property type="entry name" value="HisKA"/>
    <property type="match status" value="1"/>
</dbReference>
<dbReference type="PANTHER" id="PTHR43065">
    <property type="entry name" value="SENSOR HISTIDINE KINASE"/>
    <property type="match status" value="1"/>
</dbReference>
<organism evidence="10 11">
    <name type="scientific">Cohnella fermenti</name>
    <dbReference type="NCBI Taxonomy" id="2565925"/>
    <lineage>
        <taxon>Bacteria</taxon>
        <taxon>Bacillati</taxon>
        <taxon>Bacillota</taxon>
        <taxon>Bacilli</taxon>
        <taxon>Bacillales</taxon>
        <taxon>Paenibacillaceae</taxon>
        <taxon>Cohnella</taxon>
    </lineage>
</organism>
<protein>
    <recommendedName>
        <fullName evidence="2">histidine kinase</fullName>
        <ecNumber evidence="2">2.7.13.3</ecNumber>
    </recommendedName>
</protein>
<keyword evidence="8" id="KW-0902">Two-component regulatory system</keyword>
<dbReference type="GO" id="GO:0000155">
    <property type="term" value="F:phosphorelay sensor kinase activity"/>
    <property type="evidence" value="ECO:0007669"/>
    <property type="project" value="InterPro"/>
</dbReference>
<gene>
    <name evidence="10" type="ORF">E6C55_08585</name>
</gene>
<sequence>MRDSDGSTKRSSKGNAEWRIVEGDREASMTERLLQSILDDENTGVLLLDAELRILEASATVCRILHSERSRLLHMTIDEAAHGTGAEPLPIDASLLDGVPFRGRSYSFGSGKDRREWLLDGHPMWSGAEVIGAHVMFRDVTQVIRLEEQIRHSDRLKLIGEVAAGTAHEIRNPLTAIKGFMQLMDKSLIDREMNRERDFVQIVLSELERVNGLVNDILLLSKPKEVKLSPTRVGSIVKDMIPMLRNEAIMRGVIVHYEPWTEGPLILADKEMLKQVFLNLGKNAIEAMDGGGVLTVRERRGAASEVEATVDIIDTGPGIEQEYLERIFDPFFTTKEQGTGLGLSICRRIVHEMGGAIQVETGPEGTMFSIALPTLASSDKRMTGFGGALPFDVV</sequence>
<evidence type="ECO:0000256" key="4">
    <source>
        <dbReference type="ARBA" id="ARBA00022679"/>
    </source>
</evidence>
<dbReference type="InterPro" id="IPR036097">
    <property type="entry name" value="HisK_dim/P_sf"/>
</dbReference>
<dbReference type="EMBL" id="SSOB01000008">
    <property type="protein sequence ID" value="THF81765.1"/>
    <property type="molecule type" value="Genomic_DNA"/>
</dbReference>
<dbReference type="Pfam" id="PF02518">
    <property type="entry name" value="HATPase_c"/>
    <property type="match status" value="1"/>
</dbReference>
<dbReference type="PROSITE" id="PS50109">
    <property type="entry name" value="HIS_KIN"/>
    <property type="match status" value="1"/>
</dbReference>
<evidence type="ECO:0000256" key="3">
    <source>
        <dbReference type="ARBA" id="ARBA00022553"/>
    </source>
</evidence>
<dbReference type="InterPro" id="IPR036890">
    <property type="entry name" value="HATPase_C_sf"/>
</dbReference>
<dbReference type="GO" id="GO:0005524">
    <property type="term" value="F:ATP binding"/>
    <property type="evidence" value="ECO:0007669"/>
    <property type="project" value="UniProtKB-KW"/>
</dbReference>
<evidence type="ECO:0000313" key="11">
    <source>
        <dbReference type="Proteomes" id="UP000310636"/>
    </source>
</evidence>
<dbReference type="EC" id="2.7.13.3" evidence="2"/>
<keyword evidence="11" id="KW-1185">Reference proteome</keyword>
<dbReference type="SUPFAM" id="SSF55785">
    <property type="entry name" value="PYP-like sensor domain (PAS domain)"/>
    <property type="match status" value="1"/>
</dbReference>
<evidence type="ECO:0000256" key="5">
    <source>
        <dbReference type="ARBA" id="ARBA00022741"/>
    </source>
</evidence>
<evidence type="ECO:0000256" key="2">
    <source>
        <dbReference type="ARBA" id="ARBA00012438"/>
    </source>
</evidence>
<dbReference type="AlphaFoldDB" id="A0A4S4C3M2"/>
<dbReference type="Proteomes" id="UP000310636">
    <property type="component" value="Unassembled WGS sequence"/>
</dbReference>
<dbReference type="Gene3D" id="3.30.450.20">
    <property type="entry name" value="PAS domain"/>
    <property type="match status" value="1"/>
</dbReference>
<dbReference type="SUPFAM" id="SSF55874">
    <property type="entry name" value="ATPase domain of HSP90 chaperone/DNA topoisomerase II/histidine kinase"/>
    <property type="match status" value="1"/>
</dbReference>
<accession>A0A4S4C3M2</accession>
<dbReference type="PANTHER" id="PTHR43065:SF10">
    <property type="entry name" value="PEROXIDE STRESS-ACTIVATED HISTIDINE KINASE MAK3"/>
    <property type="match status" value="1"/>
</dbReference>
<keyword evidence="3" id="KW-0597">Phosphoprotein</keyword>
<comment type="catalytic activity">
    <reaction evidence="1">
        <text>ATP + protein L-histidine = ADP + protein N-phospho-L-histidine.</text>
        <dbReference type="EC" id="2.7.13.3"/>
    </reaction>
</comment>